<dbReference type="InterPro" id="IPR027275">
    <property type="entry name" value="PRC-brl_dom"/>
</dbReference>
<dbReference type="NCBIfam" id="TIGR02273">
    <property type="entry name" value="16S_RimM"/>
    <property type="match status" value="1"/>
</dbReference>
<dbReference type="InterPro" id="IPR009000">
    <property type="entry name" value="Transl_B-barrel_sf"/>
</dbReference>
<protein>
    <recommendedName>
        <fullName evidence="5">Ribosome maturation factor RimM</fullName>
    </recommendedName>
</protein>
<dbReference type="SUPFAM" id="SSF50346">
    <property type="entry name" value="PRC-barrel domain"/>
    <property type="match status" value="1"/>
</dbReference>
<organism evidence="8 9">
    <name type="scientific">Alkalihalobacillus trypoxylicola</name>
    <dbReference type="NCBI Taxonomy" id="519424"/>
    <lineage>
        <taxon>Bacteria</taxon>
        <taxon>Bacillati</taxon>
        <taxon>Bacillota</taxon>
        <taxon>Bacilli</taxon>
        <taxon>Bacillales</taxon>
        <taxon>Bacillaceae</taxon>
        <taxon>Alkalihalobacillus</taxon>
    </lineage>
</organism>
<comment type="caution">
    <text evidence="8">The sequence shown here is derived from an EMBL/GenBank/DDBJ whole genome shotgun (WGS) entry which is preliminary data.</text>
</comment>
<evidence type="ECO:0000256" key="5">
    <source>
        <dbReference type="HAMAP-Rule" id="MF_00014"/>
    </source>
</evidence>
<comment type="subunit">
    <text evidence="5">Binds ribosomal protein uS19.</text>
</comment>
<dbReference type="RefSeq" id="WP_061947325.1">
    <property type="nucleotide sequence ID" value="NZ_LTAO01000001.1"/>
</dbReference>
<keyword evidence="2 5" id="KW-0690">Ribosome biogenesis</keyword>
<dbReference type="Pfam" id="PF01782">
    <property type="entry name" value="RimM"/>
    <property type="match status" value="1"/>
</dbReference>
<dbReference type="InterPro" id="IPR036976">
    <property type="entry name" value="RimM_N_sf"/>
</dbReference>
<dbReference type="OrthoDB" id="9810331at2"/>
<dbReference type="Proteomes" id="UP000075806">
    <property type="component" value="Unassembled WGS sequence"/>
</dbReference>
<dbReference type="AlphaFoldDB" id="A0A162F9N9"/>
<dbReference type="PANTHER" id="PTHR33692:SF1">
    <property type="entry name" value="RIBOSOME MATURATION FACTOR RIMM"/>
    <property type="match status" value="1"/>
</dbReference>
<feature type="domain" description="PRC-barrel" evidence="7">
    <location>
        <begin position="98"/>
        <end position="172"/>
    </location>
</feature>
<evidence type="ECO:0000313" key="9">
    <source>
        <dbReference type="Proteomes" id="UP000075806"/>
    </source>
</evidence>
<dbReference type="STRING" id="519424.AZF04_01860"/>
<dbReference type="EMBL" id="LTAO01000001">
    <property type="protein sequence ID" value="KYG35105.1"/>
    <property type="molecule type" value="Genomic_DNA"/>
</dbReference>
<dbReference type="SUPFAM" id="SSF50447">
    <property type="entry name" value="Translation proteins"/>
    <property type="match status" value="1"/>
</dbReference>
<dbReference type="GO" id="GO:0042274">
    <property type="term" value="P:ribosomal small subunit biogenesis"/>
    <property type="evidence" value="ECO:0007669"/>
    <property type="project" value="UniProtKB-UniRule"/>
</dbReference>
<feature type="domain" description="RimM N-terminal" evidence="6">
    <location>
        <begin position="7"/>
        <end position="89"/>
    </location>
</feature>
<comment type="function">
    <text evidence="5">An accessory protein needed during the final step in the assembly of 30S ribosomal subunit, possibly for assembly of the head region. Essential for efficient processing of 16S rRNA. May be needed both before and after RbfA during the maturation of 16S rRNA. It has affinity for free ribosomal 30S subunits but not for 70S ribosomes.</text>
</comment>
<name>A0A162F9N9_9BACI</name>
<evidence type="ECO:0000256" key="4">
    <source>
        <dbReference type="ARBA" id="ARBA00023186"/>
    </source>
</evidence>
<evidence type="ECO:0000259" key="7">
    <source>
        <dbReference type="Pfam" id="PF05239"/>
    </source>
</evidence>
<dbReference type="Gene3D" id="2.30.30.240">
    <property type="entry name" value="PRC-barrel domain"/>
    <property type="match status" value="1"/>
</dbReference>
<reference evidence="8" key="1">
    <citation type="submission" date="2016-02" db="EMBL/GenBank/DDBJ databases">
        <title>Genome sequence of Bacillus trypoxylicola KCTC 13244(T).</title>
        <authorList>
            <person name="Jeong H."/>
            <person name="Park S.-H."/>
            <person name="Choi S.-K."/>
        </authorList>
    </citation>
    <scope>NUCLEOTIDE SEQUENCE [LARGE SCALE GENOMIC DNA]</scope>
    <source>
        <strain evidence="8">KCTC 13244</strain>
    </source>
</reference>
<proteinExistence type="inferred from homology"/>
<accession>A0A162F9N9</accession>
<evidence type="ECO:0000259" key="6">
    <source>
        <dbReference type="Pfam" id="PF01782"/>
    </source>
</evidence>
<comment type="domain">
    <text evidence="5">The PRC barrel domain binds ribosomal protein uS19.</text>
</comment>
<comment type="subcellular location">
    <subcellularLocation>
        <location evidence="5">Cytoplasm</location>
    </subcellularLocation>
</comment>
<dbReference type="GO" id="GO:0043022">
    <property type="term" value="F:ribosome binding"/>
    <property type="evidence" value="ECO:0007669"/>
    <property type="project" value="InterPro"/>
</dbReference>
<evidence type="ECO:0000256" key="1">
    <source>
        <dbReference type="ARBA" id="ARBA00022490"/>
    </source>
</evidence>
<keyword evidence="3 5" id="KW-0698">rRNA processing</keyword>
<evidence type="ECO:0000256" key="3">
    <source>
        <dbReference type="ARBA" id="ARBA00022552"/>
    </source>
</evidence>
<comment type="similarity">
    <text evidence="5">Belongs to the RimM family.</text>
</comment>
<sequence length="173" mass="20095">MNEWYRVGKVVNTHGIKGEVRVIATTDFEEQRFAIGQELMLTDPNTKKEIIVKIATSRKHKNFTLLSFENLQNINYVEKYKGQSLYVSSEYLEDLEDNEFYYHEILGCQVLTEEGEVLGKIKDILSTGANDVWIVQRKEKGRDILIPYIEQVVKEINVENKTIIIHVMEGLLE</sequence>
<dbReference type="InterPro" id="IPR002676">
    <property type="entry name" value="RimM_N"/>
</dbReference>
<dbReference type="Gene3D" id="2.40.30.60">
    <property type="entry name" value="RimM"/>
    <property type="match status" value="1"/>
</dbReference>
<dbReference type="InterPro" id="IPR011961">
    <property type="entry name" value="RimM"/>
</dbReference>
<dbReference type="GO" id="GO:0005737">
    <property type="term" value="C:cytoplasm"/>
    <property type="evidence" value="ECO:0007669"/>
    <property type="project" value="UniProtKB-SubCell"/>
</dbReference>
<keyword evidence="1 5" id="KW-0963">Cytoplasm</keyword>
<keyword evidence="4 5" id="KW-0143">Chaperone</keyword>
<dbReference type="HAMAP" id="MF_00014">
    <property type="entry name" value="Ribosome_mat_RimM"/>
    <property type="match status" value="1"/>
</dbReference>
<dbReference type="GO" id="GO:0006364">
    <property type="term" value="P:rRNA processing"/>
    <property type="evidence" value="ECO:0007669"/>
    <property type="project" value="UniProtKB-UniRule"/>
</dbReference>
<dbReference type="GO" id="GO:0005840">
    <property type="term" value="C:ribosome"/>
    <property type="evidence" value="ECO:0007669"/>
    <property type="project" value="InterPro"/>
</dbReference>
<evidence type="ECO:0000313" key="8">
    <source>
        <dbReference type="EMBL" id="KYG35105.1"/>
    </source>
</evidence>
<dbReference type="Pfam" id="PF05239">
    <property type="entry name" value="PRC"/>
    <property type="match status" value="1"/>
</dbReference>
<dbReference type="PANTHER" id="PTHR33692">
    <property type="entry name" value="RIBOSOME MATURATION FACTOR RIMM"/>
    <property type="match status" value="1"/>
</dbReference>
<gene>
    <name evidence="5" type="primary">rimM</name>
    <name evidence="8" type="ORF">AZF04_01860</name>
</gene>
<keyword evidence="9" id="KW-1185">Reference proteome</keyword>
<dbReference type="InterPro" id="IPR011033">
    <property type="entry name" value="PRC_barrel-like_sf"/>
</dbReference>
<evidence type="ECO:0000256" key="2">
    <source>
        <dbReference type="ARBA" id="ARBA00022517"/>
    </source>
</evidence>